<evidence type="ECO:0000313" key="3">
    <source>
        <dbReference type="Proteomes" id="UP000254098"/>
    </source>
</evidence>
<feature type="transmembrane region" description="Helical" evidence="1">
    <location>
        <begin position="28"/>
        <end position="45"/>
    </location>
</feature>
<keyword evidence="1" id="KW-0472">Membrane</keyword>
<protein>
    <submittedName>
        <fullName evidence="2">Serotype determinant, transmembrane protein</fullName>
    </submittedName>
</protein>
<evidence type="ECO:0000313" key="2">
    <source>
        <dbReference type="EMBL" id="SUO77853.1"/>
    </source>
</evidence>
<feature type="transmembrane region" description="Helical" evidence="1">
    <location>
        <begin position="396"/>
        <end position="415"/>
    </location>
</feature>
<accession>A0ABD7NDU1</accession>
<name>A0ABD7NDU1_9STRE</name>
<feature type="transmembrane region" description="Helical" evidence="1">
    <location>
        <begin position="123"/>
        <end position="142"/>
    </location>
</feature>
<organism evidence="2 3">
    <name type="scientific">Streptococcus viridans</name>
    <dbReference type="NCBI Taxonomy" id="78535"/>
    <lineage>
        <taxon>Bacteria</taxon>
        <taxon>Bacillati</taxon>
        <taxon>Bacillota</taxon>
        <taxon>Bacilli</taxon>
        <taxon>Lactobacillales</taxon>
        <taxon>Streptococcaceae</taxon>
        <taxon>Streptococcus</taxon>
    </lineage>
</organism>
<keyword evidence="3" id="KW-1185">Reference proteome</keyword>
<feature type="transmembrane region" description="Helical" evidence="1">
    <location>
        <begin position="291"/>
        <end position="311"/>
    </location>
</feature>
<keyword evidence="1 2" id="KW-0812">Transmembrane</keyword>
<comment type="caution">
    <text evidence="2">The sequence shown here is derived from an EMBL/GenBank/DDBJ whole genome shotgun (WGS) entry which is preliminary data.</text>
</comment>
<dbReference type="EMBL" id="UHHS01000001">
    <property type="protein sequence ID" value="SUO77853.1"/>
    <property type="molecule type" value="Genomic_DNA"/>
</dbReference>
<feature type="transmembrane region" description="Helical" evidence="1">
    <location>
        <begin position="266"/>
        <end position="284"/>
    </location>
</feature>
<feature type="transmembrane region" description="Helical" evidence="1">
    <location>
        <begin position="366"/>
        <end position="384"/>
    </location>
</feature>
<feature type="transmembrane region" description="Helical" evidence="1">
    <location>
        <begin position="176"/>
        <end position="197"/>
    </location>
</feature>
<feature type="transmembrane region" description="Helical" evidence="1">
    <location>
        <begin position="331"/>
        <end position="359"/>
    </location>
</feature>
<feature type="transmembrane region" description="Helical" evidence="1">
    <location>
        <begin position="209"/>
        <end position="227"/>
    </location>
</feature>
<sequence>MFKEKTNITIFHYYYFIKIGDVVKEKKTSLILFLSSFIYAIQFYINNKIAPVGDQIAFLKYAKEFKFNYLLFGLDRYFTWSSRLLIESATLFFSVHEKFIIFAAFGATILLLIASIRLAPQLPWLPALLIFIFFPATEFLSAGSIPTYVNYIFPASFLIFSLLQKDSPKNWIKIPCFIFFAFAVMQEQLAVYAFLWLGFELITSKKDKISNGAYFLLSILGILSAKLSSGNGVRFGKEVATWFPNFSNLNIFQKIGLGFLETGDKMLSVSFPFVILFLVVLLICEVQKKNIIAISLSGFVLFNIFSQKIGFNNLFGTLSSISKVARESGTFSFNITYLSAIGFYGLLLLMILYSMWLVIPEMKERIWLIYLFVIGFASRMLISLSPTLYASNTRTFLPLMISLFIITCKLVYAMYIQHVDREKV</sequence>
<feature type="transmembrane region" description="Helical" evidence="1">
    <location>
        <begin position="99"/>
        <end position="116"/>
    </location>
</feature>
<proteinExistence type="predicted"/>
<evidence type="ECO:0000256" key="1">
    <source>
        <dbReference type="SAM" id="Phobius"/>
    </source>
</evidence>
<gene>
    <name evidence="2" type="ORF">NCTC1080_00724</name>
</gene>
<reference evidence="2 3" key="1">
    <citation type="submission" date="2018-06" db="EMBL/GenBank/DDBJ databases">
        <authorList>
            <consortium name="Pathogen Informatics"/>
            <person name="Doyle S."/>
        </authorList>
    </citation>
    <scope>NUCLEOTIDE SEQUENCE [LARGE SCALE GENOMIC DNA]</scope>
    <source>
        <strain evidence="2 3">NCTC1080</strain>
    </source>
</reference>
<keyword evidence="1" id="KW-1133">Transmembrane helix</keyword>
<dbReference type="Proteomes" id="UP000254098">
    <property type="component" value="Unassembled WGS sequence"/>
</dbReference>
<dbReference type="AlphaFoldDB" id="A0ABD7NDU1"/>